<gene>
    <name evidence="3" type="ORF">D3272_15695</name>
</gene>
<feature type="region of interest" description="Disordered" evidence="1">
    <location>
        <begin position="1"/>
        <end position="96"/>
    </location>
</feature>
<dbReference type="PANTHER" id="PTHR11895:SF176">
    <property type="entry name" value="AMIDASE AMID-RELATED"/>
    <property type="match status" value="1"/>
</dbReference>
<comment type="caution">
    <text evidence="3">The sequence shown here is derived from an EMBL/GenBank/DDBJ whole genome shotgun (WGS) entry which is preliminary data.</text>
</comment>
<proteinExistence type="predicted"/>
<evidence type="ECO:0000313" key="4">
    <source>
        <dbReference type="Proteomes" id="UP000289411"/>
    </source>
</evidence>
<dbReference type="InterPro" id="IPR036928">
    <property type="entry name" value="AS_sf"/>
</dbReference>
<evidence type="ECO:0000313" key="3">
    <source>
        <dbReference type="EMBL" id="RYB03593.1"/>
    </source>
</evidence>
<dbReference type="Proteomes" id="UP000289411">
    <property type="component" value="Unassembled WGS sequence"/>
</dbReference>
<name>A0A4Q2RCP4_9HYPH</name>
<dbReference type="EMBL" id="QYBC01000013">
    <property type="protein sequence ID" value="RYB03593.1"/>
    <property type="molecule type" value="Genomic_DNA"/>
</dbReference>
<organism evidence="3 4">
    <name type="scientific">Lichenibacterium ramalinae</name>
    <dbReference type="NCBI Taxonomy" id="2316527"/>
    <lineage>
        <taxon>Bacteria</taxon>
        <taxon>Pseudomonadati</taxon>
        <taxon>Pseudomonadota</taxon>
        <taxon>Alphaproteobacteria</taxon>
        <taxon>Hyphomicrobiales</taxon>
        <taxon>Lichenihabitantaceae</taxon>
        <taxon>Lichenibacterium</taxon>
    </lineage>
</organism>
<dbReference type="OrthoDB" id="9811471at2"/>
<sequence length="535" mass="55920">MQVLPRRHGRRPQGPRRHLGALRPSRDALHPDGRRRGRQPRRLAQDGRHRGRGRHLDRQDGGHPRGTLGRHHPQRQGGGRGREAGPALSGPLHAPTSFFGADPGRFRFRAADATRAGVDRVLALGFAEASKIFTRFDADRAFAVARAVDRRKRAGEDLPLHGLRVSIKDLFDEAGIVTTAGSTLMRDRAPATADAVAVARLLAAGAVPFGRTTMSEFAYSGVGLNPHHGTPGNVRDRSRIPGGSTSGGGVSVGLGLCDAALGSDTGGSIRIPAALNGLAGFKPSQGSVPLAGGFPLSGTYDSFGPIAPTVAVCAAIYAVLCGEARPAARRRSVAGLRVGVVSTVMADGLDDAVGDHYGRALAELSRAGAVLRDIAIPCFAEGDINATIVSAEAHAIHAPHLDRLAALGDPRVLRRIRSGAAVAPEALAEARRRRDAARATYEAVAREVDVLVAPTLPVVAPRIAQVERDFDRLNALVLRNPSRVNLVDGCAATVPMGGPEGLATGLTVMGRNGDDWSVLAIAEAIEAVLAGAGDR</sequence>
<feature type="compositionally biased region" description="Basic and acidic residues" evidence="1">
    <location>
        <begin position="43"/>
        <end position="63"/>
    </location>
</feature>
<feature type="domain" description="Amidase" evidence="2">
    <location>
        <begin position="133"/>
        <end position="519"/>
    </location>
</feature>
<reference evidence="3 4" key="2">
    <citation type="submission" date="2019-02" db="EMBL/GenBank/DDBJ databases">
        <title>'Lichenibacterium ramalinii' gen. nov. sp. nov., 'Lichenibacterium minor' gen. nov. sp. nov.</title>
        <authorList>
            <person name="Pankratov T."/>
        </authorList>
    </citation>
    <scope>NUCLEOTIDE SEQUENCE [LARGE SCALE GENOMIC DNA]</scope>
    <source>
        <strain evidence="3 4">RmlP001</strain>
    </source>
</reference>
<feature type="compositionally biased region" description="Basic and acidic residues" evidence="1">
    <location>
        <begin position="24"/>
        <end position="34"/>
    </location>
</feature>
<dbReference type="GO" id="GO:0003824">
    <property type="term" value="F:catalytic activity"/>
    <property type="evidence" value="ECO:0007669"/>
    <property type="project" value="InterPro"/>
</dbReference>
<dbReference type="AlphaFoldDB" id="A0A4Q2RCP4"/>
<dbReference type="Gene3D" id="3.90.1300.10">
    <property type="entry name" value="Amidase signature (AS) domain"/>
    <property type="match status" value="1"/>
</dbReference>
<evidence type="ECO:0000259" key="2">
    <source>
        <dbReference type="Pfam" id="PF01425"/>
    </source>
</evidence>
<keyword evidence="4" id="KW-1185">Reference proteome</keyword>
<dbReference type="InterPro" id="IPR023631">
    <property type="entry name" value="Amidase_dom"/>
</dbReference>
<dbReference type="InterPro" id="IPR000120">
    <property type="entry name" value="Amidase"/>
</dbReference>
<accession>A0A4Q2RCP4</accession>
<dbReference type="SUPFAM" id="SSF75304">
    <property type="entry name" value="Amidase signature (AS) enzymes"/>
    <property type="match status" value="1"/>
</dbReference>
<feature type="compositionally biased region" description="Basic residues" evidence="1">
    <location>
        <begin position="1"/>
        <end position="20"/>
    </location>
</feature>
<protein>
    <submittedName>
        <fullName evidence="3">Amidase</fullName>
    </submittedName>
</protein>
<dbReference type="Pfam" id="PF01425">
    <property type="entry name" value="Amidase"/>
    <property type="match status" value="1"/>
</dbReference>
<evidence type="ECO:0000256" key="1">
    <source>
        <dbReference type="SAM" id="MobiDB-lite"/>
    </source>
</evidence>
<reference evidence="3 4" key="1">
    <citation type="submission" date="2018-09" db="EMBL/GenBank/DDBJ databases">
        <authorList>
            <person name="Grouzdev D.S."/>
            <person name="Krutkina M.S."/>
        </authorList>
    </citation>
    <scope>NUCLEOTIDE SEQUENCE [LARGE SCALE GENOMIC DNA]</scope>
    <source>
        <strain evidence="3 4">RmlP001</strain>
    </source>
</reference>
<dbReference type="PANTHER" id="PTHR11895">
    <property type="entry name" value="TRANSAMIDASE"/>
    <property type="match status" value="1"/>
</dbReference>